<dbReference type="AlphaFoldDB" id="A0A0D8BMT3"/>
<comment type="caution">
    <text evidence="2">The sequence shown here is derived from an EMBL/GenBank/DDBJ whole genome shotgun (WGS) entry which is preliminary data.</text>
</comment>
<reference evidence="2 3" key="2">
    <citation type="journal article" date="2016" name="Genome Announc.">
        <title>Permanent Draft Genome Sequences for Two Variants of Frankia sp. Strain CpI1, the First Frankia Strain Isolated from Root Nodules of Comptonia peregrina.</title>
        <authorList>
            <person name="Oshone R."/>
            <person name="Hurst S.G.IV."/>
            <person name="Abebe-Akele F."/>
            <person name="Simpson S."/>
            <person name="Morris K."/>
            <person name="Thomas W.K."/>
            <person name="Tisa L.S."/>
        </authorList>
    </citation>
    <scope>NUCLEOTIDE SEQUENCE [LARGE SCALE GENOMIC DNA]</scope>
    <source>
        <strain evidence="3">CpI1-S</strain>
    </source>
</reference>
<sequence>MTFAAAVRAVNDTLSRRSARHGGMPCPAGPRAIQDDVLAACDLGCFDDAVPLLERIVDRLGRRGPAAPHGYLVRVVRSALGELHRDRRRAHGLQQRPERVPDAAWAHEALPDPADRALLAHLMTWLGSDVPAVAGTGWPLSAWADRYGTTPAEMAAWIRRVMAAVEATSPRRHRRYLAGPLADKAPVVPPVSAFTGRDARLDGLARESGRWDGRGEGRGDGRAGLASARPLWPTAGGAMPAAETVRREVAGYRIVGLTATVAGLHGTGAVAVRALRAALVEAFGPTAARAADDDLADALRRAAQPAAPIADGTGPASGTGPADCGAGADSGAGAGAGGGVVSATGARAAGSLLLAA</sequence>
<dbReference type="Proteomes" id="UP000032545">
    <property type="component" value="Unassembled WGS sequence"/>
</dbReference>
<feature type="region of interest" description="Disordered" evidence="1">
    <location>
        <begin position="207"/>
        <end position="229"/>
    </location>
</feature>
<reference evidence="3" key="1">
    <citation type="submission" date="2015-02" db="EMBL/GenBank/DDBJ databases">
        <title>Draft Genome of Frankia sp. CpI1-S.</title>
        <authorList>
            <person name="Oshone R.T."/>
            <person name="Ngom M."/>
            <person name="Ghodhbane-Gtari F."/>
            <person name="Gtari M."/>
            <person name="Morris K."/>
            <person name="Thomas K."/>
            <person name="Sen A."/>
            <person name="Tisa L.S."/>
        </authorList>
    </citation>
    <scope>NUCLEOTIDE SEQUENCE [LARGE SCALE GENOMIC DNA]</scope>
    <source>
        <strain evidence="3">CpI1-S</strain>
    </source>
</reference>
<proteinExistence type="predicted"/>
<evidence type="ECO:0000313" key="3">
    <source>
        <dbReference type="Proteomes" id="UP000032545"/>
    </source>
</evidence>
<evidence type="ECO:0000256" key="1">
    <source>
        <dbReference type="SAM" id="MobiDB-lite"/>
    </source>
</evidence>
<evidence type="ECO:0000313" key="2">
    <source>
        <dbReference type="EMBL" id="KJE25466.1"/>
    </source>
</evidence>
<organism evidence="2 3">
    <name type="scientific">Frankia torreyi</name>
    <dbReference type="NCBI Taxonomy" id="1856"/>
    <lineage>
        <taxon>Bacteria</taxon>
        <taxon>Bacillati</taxon>
        <taxon>Actinomycetota</taxon>
        <taxon>Actinomycetes</taxon>
        <taxon>Frankiales</taxon>
        <taxon>Frankiaceae</taxon>
        <taxon>Frankia</taxon>
    </lineage>
</organism>
<name>A0A0D8BMT3_9ACTN</name>
<dbReference type="EMBL" id="JYFN01000001">
    <property type="protein sequence ID" value="KJE25466.1"/>
    <property type="molecule type" value="Genomic_DNA"/>
</dbReference>
<protein>
    <submittedName>
        <fullName evidence="2">Uncharacterized protein</fullName>
    </submittedName>
</protein>
<feature type="compositionally biased region" description="Basic and acidic residues" evidence="1">
    <location>
        <begin position="207"/>
        <end position="221"/>
    </location>
</feature>
<keyword evidence="3" id="KW-1185">Reference proteome</keyword>
<gene>
    <name evidence="2" type="ORF">FF36_00079</name>
</gene>
<accession>A0A0D8BMT3</accession>